<dbReference type="InterPro" id="IPR018464">
    <property type="entry name" value="CENP-O"/>
</dbReference>
<dbReference type="Ensembl" id="ENSANIT00000025119.1">
    <property type="protein sequence ID" value="ENSANIP00000024308.1"/>
    <property type="gene ID" value="ENSANIG00000016446.1"/>
</dbReference>
<keyword evidence="7" id="KW-0137">Centromere</keyword>
<dbReference type="GO" id="GO:0005634">
    <property type="term" value="C:nucleus"/>
    <property type="evidence" value="ECO:0007669"/>
    <property type="project" value="UniProtKB-SubCell"/>
</dbReference>
<evidence type="ECO:0000256" key="1">
    <source>
        <dbReference type="ARBA" id="ARBA00004123"/>
    </source>
</evidence>
<comment type="similarity">
    <text evidence="3">Belongs to the CENP-O/MCM21 family.</text>
</comment>
<keyword evidence="6" id="KW-0539">Nucleus</keyword>
<evidence type="ECO:0000256" key="4">
    <source>
        <dbReference type="ARBA" id="ARBA00016395"/>
    </source>
</evidence>
<comment type="subcellular location">
    <subcellularLocation>
        <location evidence="2">Chromosome</location>
        <location evidence="2">Centromere</location>
    </subcellularLocation>
    <subcellularLocation>
        <location evidence="1">Nucleus</location>
    </subcellularLocation>
</comment>
<keyword evidence="11" id="KW-1185">Reference proteome</keyword>
<dbReference type="Proteomes" id="UP000694541">
    <property type="component" value="Unplaced"/>
</dbReference>
<keyword evidence="9" id="KW-0732">Signal</keyword>
<keyword evidence="8" id="KW-0175">Coiled coil</keyword>
<protein>
    <recommendedName>
        <fullName evidence="4">Centromere protein O</fullName>
    </recommendedName>
</protein>
<evidence type="ECO:0000256" key="7">
    <source>
        <dbReference type="ARBA" id="ARBA00023328"/>
    </source>
</evidence>
<feature type="chain" id="PRO_5034078742" description="Centromere protein O" evidence="9">
    <location>
        <begin position="23"/>
        <end position="304"/>
    </location>
</feature>
<reference evidence="10" key="1">
    <citation type="submission" date="2025-08" db="UniProtKB">
        <authorList>
            <consortium name="Ensembl"/>
        </authorList>
    </citation>
    <scope>IDENTIFICATION</scope>
</reference>
<accession>A0A8B9NNG8</accession>
<dbReference type="PANTHER" id="PTHR14582">
    <property type="entry name" value="INNER KINETOCHORE SUBUNIT MAL2"/>
    <property type="match status" value="1"/>
</dbReference>
<dbReference type="AlphaFoldDB" id="A0A8B9NNG8"/>
<keyword evidence="5" id="KW-0158">Chromosome</keyword>
<dbReference type="CDD" id="cd23835">
    <property type="entry name" value="DRWD-N_CENP-O"/>
    <property type="match status" value="1"/>
</dbReference>
<organism evidence="10 11">
    <name type="scientific">Accipiter nisus</name>
    <name type="common">Eurasian sparrowhawk</name>
    <dbReference type="NCBI Taxonomy" id="211598"/>
    <lineage>
        <taxon>Eukaryota</taxon>
        <taxon>Metazoa</taxon>
        <taxon>Chordata</taxon>
        <taxon>Craniata</taxon>
        <taxon>Vertebrata</taxon>
        <taxon>Euteleostomi</taxon>
        <taxon>Archelosauria</taxon>
        <taxon>Archosauria</taxon>
        <taxon>Dinosauria</taxon>
        <taxon>Saurischia</taxon>
        <taxon>Theropoda</taxon>
        <taxon>Coelurosauria</taxon>
        <taxon>Aves</taxon>
        <taxon>Neognathae</taxon>
        <taxon>Neoaves</taxon>
        <taxon>Telluraves</taxon>
        <taxon>Accipitrimorphae</taxon>
        <taxon>Accipitriformes</taxon>
        <taxon>Accipitridae</taxon>
        <taxon>Accipitrinae</taxon>
        <taxon>Accipiter</taxon>
    </lineage>
</organism>
<dbReference type="Pfam" id="PF09496">
    <property type="entry name" value="CENP-O"/>
    <property type="match status" value="1"/>
</dbReference>
<sequence length="304" mass="34632">GASASLLCFPGPVMLFLAGVFAHLERLEAEAREIAVKQEKMKQEEEKRARLKAKVRELKLQRDKLLAKLRLQKKVKLREKRAMSDPAKSGARAVLEWKIKNVKATLQVSYLTGINGKRTKQGVCFCITTAYESTYLDSYYVHLLVKPEVQIHQHSVPTFIPLEQIAKKYLQTDIGRFLSVLSDHLNAYAGRKYQADQLEEHFSDQIEGTLQRNSLCNLLVFNYKLSSKSKTFPFKARLLYGDLCCSLPTEVNVSCTCKWMVWGSVWESGVGRPYCGSADGWGFFLVEFGDKREQAAILLRDKRL</sequence>
<reference evidence="10" key="2">
    <citation type="submission" date="2025-09" db="UniProtKB">
        <authorList>
            <consortium name="Ensembl"/>
        </authorList>
    </citation>
    <scope>IDENTIFICATION</scope>
</reference>
<dbReference type="CDD" id="cd23836">
    <property type="entry name" value="DRWD-C_CENP-O"/>
    <property type="match status" value="1"/>
</dbReference>
<evidence type="ECO:0000256" key="8">
    <source>
        <dbReference type="SAM" id="Coils"/>
    </source>
</evidence>
<feature type="signal peptide" evidence="9">
    <location>
        <begin position="1"/>
        <end position="22"/>
    </location>
</feature>
<name>A0A8B9NNG8_9AVES</name>
<evidence type="ECO:0000256" key="2">
    <source>
        <dbReference type="ARBA" id="ARBA00004584"/>
    </source>
</evidence>
<evidence type="ECO:0000256" key="9">
    <source>
        <dbReference type="SAM" id="SignalP"/>
    </source>
</evidence>
<feature type="coiled-coil region" evidence="8">
    <location>
        <begin position="24"/>
        <end position="68"/>
    </location>
</feature>
<evidence type="ECO:0000256" key="5">
    <source>
        <dbReference type="ARBA" id="ARBA00022454"/>
    </source>
</evidence>
<evidence type="ECO:0000313" key="11">
    <source>
        <dbReference type="Proteomes" id="UP000694541"/>
    </source>
</evidence>
<proteinExistence type="inferred from homology"/>
<evidence type="ECO:0000313" key="10">
    <source>
        <dbReference type="Ensembl" id="ENSANIP00000024308.1"/>
    </source>
</evidence>
<evidence type="ECO:0000256" key="3">
    <source>
        <dbReference type="ARBA" id="ARBA00007321"/>
    </source>
</evidence>
<evidence type="ECO:0000256" key="6">
    <source>
        <dbReference type="ARBA" id="ARBA00023242"/>
    </source>
</evidence>
<dbReference type="PANTHER" id="PTHR14582:SF1">
    <property type="entry name" value="CENTROMERE PROTEIN O"/>
    <property type="match status" value="1"/>
</dbReference>
<dbReference type="GO" id="GO:0031511">
    <property type="term" value="C:Mis6-Sim4 complex"/>
    <property type="evidence" value="ECO:0007669"/>
    <property type="project" value="TreeGrafter"/>
</dbReference>